<keyword evidence="1" id="KW-0812">Transmembrane</keyword>
<reference evidence="3" key="1">
    <citation type="submission" date="2021-02" db="EMBL/GenBank/DDBJ databases">
        <authorList>
            <person name="Nowell W R."/>
        </authorList>
    </citation>
    <scope>NUCLEOTIDE SEQUENCE</scope>
</reference>
<keyword evidence="1" id="KW-0472">Membrane</keyword>
<protein>
    <submittedName>
        <fullName evidence="3">Uncharacterized protein</fullName>
    </submittedName>
</protein>
<dbReference type="AlphaFoldDB" id="A0A815ZM51"/>
<gene>
    <name evidence="2" type="ORF">EDS130_LOCUS28095</name>
    <name evidence="3" type="ORF">XAT740_LOCUS45829</name>
</gene>
<keyword evidence="4" id="KW-1185">Reference proteome</keyword>
<evidence type="ECO:0000313" key="4">
    <source>
        <dbReference type="Proteomes" id="UP000663828"/>
    </source>
</evidence>
<comment type="caution">
    <text evidence="3">The sequence shown here is derived from an EMBL/GenBank/DDBJ whole genome shotgun (WGS) entry which is preliminary data.</text>
</comment>
<feature type="transmembrane region" description="Helical" evidence="1">
    <location>
        <begin position="12"/>
        <end position="36"/>
    </location>
</feature>
<evidence type="ECO:0000313" key="3">
    <source>
        <dbReference type="EMBL" id="CAF1584024.1"/>
    </source>
</evidence>
<keyword evidence="1" id="KW-1133">Transmembrane helix</keyword>
<dbReference type="EMBL" id="CAJNOJ010000181">
    <property type="protein sequence ID" value="CAF1253212.1"/>
    <property type="molecule type" value="Genomic_DNA"/>
</dbReference>
<name>A0A815ZM51_ADIRI</name>
<feature type="transmembrane region" description="Helical" evidence="1">
    <location>
        <begin position="141"/>
        <end position="168"/>
    </location>
</feature>
<accession>A0A815ZM51</accession>
<dbReference type="Proteomes" id="UP000663828">
    <property type="component" value="Unassembled WGS sequence"/>
</dbReference>
<sequence>MAQSGGASTCFSLSLCVLILLIIASLAVAIFGTTYYTSEKKALTVYKETKCLVTNYTQINKTCVSETCTGSGFLRTCRKNYNQCNLQFYAVQYNITNQTIDTTFTGSGGPGSNSFNHTYTCYYHTTNITKIRWDWPQPRTYLIVLIVGWSCFGVFLVVTIGISIFFCLRKNSMSYNQLP</sequence>
<evidence type="ECO:0000256" key="1">
    <source>
        <dbReference type="SAM" id="Phobius"/>
    </source>
</evidence>
<proteinExistence type="predicted"/>
<dbReference type="EMBL" id="CAJNOR010006052">
    <property type="protein sequence ID" value="CAF1584024.1"/>
    <property type="molecule type" value="Genomic_DNA"/>
</dbReference>
<dbReference type="Proteomes" id="UP000663852">
    <property type="component" value="Unassembled WGS sequence"/>
</dbReference>
<organism evidence="3 4">
    <name type="scientific">Adineta ricciae</name>
    <name type="common">Rotifer</name>
    <dbReference type="NCBI Taxonomy" id="249248"/>
    <lineage>
        <taxon>Eukaryota</taxon>
        <taxon>Metazoa</taxon>
        <taxon>Spiralia</taxon>
        <taxon>Gnathifera</taxon>
        <taxon>Rotifera</taxon>
        <taxon>Eurotatoria</taxon>
        <taxon>Bdelloidea</taxon>
        <taxon>Adinetida</taxon>
        <taxon>Adinetidae</taxon>
        <taxon>Adineta</taxon>
    </lineage>
</organism>
<evidence type="ECO:0000313" key="2">
    <source>
        <dbReference type="EMBL" id="CAF1253212.1"/>
    </source>
</evidence>